<dbReference type="EMBL" id="LT840184">
    <property type="protein sequence ID" value="SMF64420.1"/>
    <property type="molecule type" value="Genomic_DNA"/>
</dbReference>
<reference evidence="1 2" key="1">
    <citation type="submission" date="2017-04" db="EMBL/GenBank/DDBJ databases">
        <authorList>
            <person name="Afonso C.L."/>
            <person name="Miller P.J."/>
            <person name="Scott M.A."/>
            <person name="Spackman E."/>
            <person name="Goraichik I."/>
            <person name="Dimitrov K.M."/>
            <person name="Suarez D.L."/>
            <person name="Swayne D.E."/>
        </authorList>
    </citation>
    <scope>NUCLEOTIDE SEQUENCE [LARGE SCALE GENOMIC DNA]</scope>
    <source>
        <strain evidence="1 2">N3/975</strain>
    </source>
</reference>
<dbReference type="Proteomes" id="UP000192940">
    <property type="component" value="Chromosome I"/>
</dbReference>
<proteinExistence type="predicted"/>
<evidence type="ECO:0000313" key="2">
    <source>
        <dbReference type="Proteomes" id="UP000192940"/>
    </source>
</evidence>
<sequence length="105" mass="11823">MSIQHPGSGHQEHILHQVGSNNIHSLKSTRDHIHHICRQHVNQLVRVETLDGDVFEGFIAHCDNGILYLKLPGKGSPRGFGPNYYNDVILPLVLYELLVITLLLL</sequence>
<dbReference type="AlphaFoldDB" id="A0A1X7G5R9"/>
<name>A0A1X7G5R9_9BACL</name>
<dbReference type="STRING" id="1313296.SAMN05661091_0063"/>
<accession>A0A1X7G5R9</accession>
<organism evidence="1 2">
    <name type="scientific">Paenibacillus uliginis N3/975</name>
    <dbReference type="NCBI Taxonomy" id="1313296"/>
    <lineage>
        <taxon>Bacteria</taxon>
        <taxon>Bacillati</taxon>
        <taxon>Bacillota</taxon>
        <taxon>Bacilli</taxon>
        <taxon>Bacillales</taxon>
        <taxon>Paenibacillaceae</taxon>
        <taxon>Paenibacillus</taxon>
    </lineage>
</organism>
<dbReference type="RefSeq" id="WP_208917121.1">
    <property type="nucleotide sequence ID" value="NZ_LT840184.1"/>
</dbReference>
<protein>
    <submittedName>
        <fullName evidence="1">Uncharacterized protein</fullName>
    </submittedName>
</protein>
<evidence type="ECO:0000313" key="1">
    <source>
        <dbReference type="EMBL" id="SMF64420.1"/>
    </source>
</evidence>
<keyword evidence="2" id="KW-1185">Reference proteome</keyword>
<gene>
    <name evidence="1" type="ORF">SAMN05661091_0063</name>
</gene>